<name>A0A8I6TI58_CIMLE</name>
<keyword evidence="3" id="KW-1185">Reference proteome</keyword>
<sequence length="448" mass="51885">MDFGFPKPEKYTKRIIEKLGFQSILYQDVLAYQSRYKKVIPPLFNERRKTSHKSFRSRLDLSGLAKELSAEAKNAEFTSYEYHSVSSREQDGTADFVLDCSSFTHPFKQEITEDDIEERNFDEVRTVEFFDEGEDDGSQCKQEYLDPPVEDAVETVHSYSDYQLTNQCTSEDYRNGIVYNESLEDSISNNDETLESKREEDLLRQICIEEENKNAFLEGFSSNLCKKDPFSAQGDSSYGMLDHNQSVDIINAAKNLYSKRTRTLMHWINPKIPKARLKMSMMNAWDQLPEWQKRIYISQVLGKFSTNTVMPIVNPELLSIHKISNNLDNPNEEPFGVRAMRAISKRRKPQEFEEFVPKRNKLTEVKVTPQETIQETPADVIIETEKEAEIPVIEEEKQSSVVIKIEVEDPVGDNSFSSSSEPRQGISYWGNQTSEEYHSDLFRDVRLN</sequence>
<dbReference type="KEGG" id="clec:106674413"/>
<dbReference type="OrthoDB" id="6575115at2759"/>
<protein>
    <submittedName>
        <fullName evidence="2">Uncharacterized protein</fullName>
    </submittedName>
</protein>
<dbReference type="Proteomes" id="UP000494040">
    <property type="component" value="Unassembled WGS sequence"/>
</dbReference>
<feature type="region of interest" description="Disordered" evidence="1">
    <location>
        <begin position="411"/>
        <end position="432"/>
    </location>
</feature>
<dbReference type="AlphaFoldDB" id="A0A8I6TI58"/>
<reference evidence="2" key="1">
    <citation type="submission" date="2022-01" db="UniProtKB">
        <authorList>
            <consortium name="EnsemblMetazoa"/>
        </authorList>
    </citation>
    <scope>IDENTIFICATION</scope>
</reference>
<proteinExistence type="predicted"/>
<evidence type="ECO:0000313" key="3">
    <source>
        <dbReference type="Proteomes" id="UP000494040"/>
    </source>
</evidence>
<dbReference type="GeneID" id="106674413"/>
<evidence type="ECO:0000256" key="1">
    <source>
        <dbReference type="SAM" id="MobiDB-lite"/>
    </source>
</evidence>
<evidence type="ECO:0000313" key="2">
    <source>
        <dbReference type="EnsemblMetazoa" id="XP_014262592.1"/>
    </source>
</evidence>
<dbReference type="EnsemblMetazoa" id="XM_014407106.2">
    <property type="protein sequence ID" value="XP_014262592.1"/>
    <property type="gene ID" value="LOC106674413"/>
</dbReference>
<organism evidence="2 3">
    <name type="scientific">Cimex lectularius</name>
    <name type="common">Bed bug</name>
    <name type="synonym">Acanthia lectularia</name>
    <dbReference type="NCBI Taxonomy" id="79782"/>
    <lineage>
        <taxon>Eukaryota</taxon>
        <taxon>Metazoa</taxon>
        <taxon>Ecdysozoa</taxon>
        <taxon>Arthropoda</taxon>
        <taxon>Hexapoda</taxon>
        <taxon>Insecta</taxon>
        <taxon>Pterygota</taxon>
        <taxon>Neoptera</taxon>
        <taxon>Paraneoptera</taxon>
        <taxon>Hemiptera</taxon>
        <taxon>Heteroptera</taxon>
        <taxon>Panheteroptera</taxon>
        <taxon>Cimicomorpha</taxon>
        <taxon>Cimicidae</taxon>
        <taxon>Cimex</taxon>
    </lineage>
</organism>
<dbReference type="RefSeq" id="XP_014262592.1">
    <property type="nucleotide sequence ID" value="XM_014407106.2"/>
</dbReference>
<accession>A0A8I6TI58</accession>